<evidence type="ECO:0000256" key="2">
    <source>
        <dbReference type="ARBA" id="ARBA00022679"/>
    </source>
</evidence>
<keyword evidence="2" id="KW-0808">Transferase</keyword>
<dbReference type="Gene3D" id="3.40.1190.20">
    <property type="match status" value="1"/>
</dbReference>
<keyword evidence="8" id="KW-1185">Reference proteome</keyword>
<dbReference type="InterPro" id="IPR050306">
    <property type="entry name" value="PfkB_Carbo_kinase"/>
</dbReference>
<comment type="similarity">
    <text evidence="1">Belongs to the carbohydrate kinase PfkB family.</text>
</comment>
<name>A0A941DIX8_9BURK</name>
<organism evidence="7 8">
    <name type="scientific">Undibacterium luofuense</name>
    <dbReference type="NCBI Taxonomy" id="2828733"/>
    <lineage>
        <taxon>Bacteria</taxon>
        <taxon>Pseudomonadati</taxon>
        <taxon>Pseudomonadota</taxon>
        <taxon>Betaproteobacteria</taxon>
        <taxon>Burkholderiales</taxon>
        <taxon>Oxalobacteraceae</taxon>
        <taxon>Undibacterium</taxon>
    </lineage>
</organism>
<proteinExistence type="inferred from homology"/>
<dbReference type="GO" id="GO:0005524">
    <property type="term" value="F:ATP binding"/>
    <property type="evidence" value="ECO:0007669"/>
    <property type="project" value="UniProtKB-KW"/>
</dbReference>
<dbReference type="PROSITE" id="PS00583">
    <property type="entry name" value="PFKB_KINASES_1"/>
    <property type="match status" value="1"/>
</dbReference>
<evidence type="ECO:0000256" key="1">
    <source>
        <dbReference type="ARBA" id="ARBA00010688"/>
    </source>
</evidence>
<sequence length="319" mass="35251">MTLACIAVFGEVLLDEFPDGAVIGGAPYNVARALACFGADPLMITRTGQDDFAALIRQDMRDADMRCQGVQSDKQWPTGRVLVDFDANDPLTHTFKIVRNQAYDQIDGDEARRQFESYLEQRGCRSQQAILYFGTLALRQLTSRSALRSLLTDNMALRYLDLNLRQQEVGEQVIREAIAAADILKINEDELQILLTMYSVSETIHSAKDSESSPSDHLLTAMLSRLELKALIVTLGAEGYAYADQQGNILRGKPAQAVDVADTVGAGDAFSAVFLLGLLKQWPTEITLRRAQDFAGAICQVRGAAGPRSLYKEWLQAWQ</sequence>
<dbReference type="Pfam" id="PF00294">
    <property type="entry name" value="PfkB"/>
    <property type="match status" value="1"/>
</dbReference>
<evidence type="ECO:0000259" key="6">
    <source>
        <dbReference type="Pfam" id="PF00294"/>
    </source>
</evidence>
<evidence type="ECO:0000256" key="3">
    <source>
        <dbReference type="ARBA" id="ARBA00022741"/>
    </source>
</evidence>
<dbReference type="InterPro" id="IPR029056">
    <property type="entry name" value="Ribokinase-like"/>
</dbReference>
<dbReference type="InterPro" id="IPR011611">
    <property type="entry name" value="PfkB_dom"/>
</dbReference>
<evidence type="ECO:0000313" key="7">
    <source>
        <dbReference type="EMBL" id="MBR7781802.1"/>
    </source>
</evidence>
<accession>A0A941DIX8</accession>
<gene>
    <name evidence="7" type="ORF">KDM89_06595</name>
</gene>
<dbReference type="InterPro" id="IPR002173">
    <property type="entry name" value="Carboh/pur_kinase_PfkB_CS"/>
</dbReference>
<dbReference type="EMBL" id="JAGSPN010000003">
    <property type="protein sequence ID" value="MBR7781802.1"/>
    <property type="molecule type" value="Genomic_DNA"/>
</dbReference>
<dbReference type="AlphaFoldDB" id="A0A941DIX8"/>
<dbReference type="SUPFAM" id="SSF53613">
    <property type="entry name" value="Ribokinase-like"/>
    <property type="match status" value="1"/>
</dbReference>
<evidence type="ECO:0000256" key="5">
    <source>
        <dbReference type="ARBA" id="ARBA00022840"/>
    </source>
</evidence>
<dbReference type="Proteomes" id="UP000680067">
    <property type="component" value="Unassembled WGS sequence"/>
</dbReference>
<dbReference type="RefSeq" id="WP_212687140.1">
    <property type="nucleotide sequence ID" value="NZ_JAGSPN010000003.1"/>
</dbReference>
<evidence type="ECO:0000313" key="8">
    <source>
        <dbReference type="Proteomes" id="UP000680067"/>
    </source>
</evidence>
<evidence type="ECO:0000256" key="4">
    <source>
        <dbReference type="ARBA" id="ARBA00022777"/>
    </source>
</evidence>
<reference evidence="7" key="1">
    <citation type="submission" date="2021-04" db="EMBL/GenBank/DDBJ databases">
        <title>novel species isolated from subtropical streams in China.</title>
        <authorList>
            <person name="Lu H."/>
        </authorList>
    </citation>
    <scope>NUCLEOTIDE SEQUENCE</scope>
    <source>
        <strain evidence="7">LFS511W</strain>
    </source>
</reference>
<dbReference type="PANTHER" id="PTHR43085:SF1">
    <property type="entry name" value="PSEUDOURIDINE KINASE-RELATED"/>
    <property type="match status" value="1"/>
</dbReference>
<feature type="domain" description="Carbohydrate kinase PfkB" evidence="6">
    <location>
        <begin position="23"/>
        <end position="306"/>
    </location>
</feature>
<dbReference type="PANTHER" id="PTHR43085">
    <property type="entry name" value="HEXOKINASE FAMILY MEMBER"/>
    <property type="match status" value="1"/>
</dbReference>
<keyword evidence="5" id="KW-0067">ATP-binding</keyword>
<dbReference type="GO" id="GO:0016301">
    <property type="term" value="F:kinase activity"/>
    <property type="evidence" value="ECO:0007669"/>
    <property type="project" value="UniProtKB-KW"/>
</dbReference>
<keyword evidence="3" id="KW-0547">Nucleotide-binding</keyword>
<protein>
    <submittedName>
        <fullName evidence="7">Fructokinase</fullName>
    </submittedName>
</protein>
<keyword evidence="4" id="KW-0418">Kinase</keyword>
<comment type="caution">
    <text evidence="7">The sequence shown here is derived from an EMBL/GenBank/DDBJ whole genome shotgun (WGS) entry which is preliminary data.</text>
</comment>